<keyword evidence="8" id="KW-1185">Reference proteome</keyword>
<reference evidence="7" key="2">
    <citation type="submission" date="2025-08" db="UniProtKB">
        <authorList>
            <consortium name="Ensembl"/>
        </authorList>
    </citation>
    <scope>IDENTIFICATION</scope>
</reference>
<dbReference type="Proteomes" id="UP000472264">
    <property type="component" value="Chromosome 5"/>
</dbReference>
<keyword evidence="2 5" id="KW-0863">Zinc-finger</keyword>
<organism evidence="7 8">
    <name type="scientific">Echeneis naucrates</name>
    <name type="common">Live sharksucker</name>
    <dbReference type="NCBI Taxonomy" id="173247"/>
    <lineage>
        <taxon>Eukaryota</taxon>
        <taxon>Metazoa</taxon>
        <taxon>Chordata</taxon>
        <taxon>Craniata</taxon>
        <taxon>Vertebrata</taxon>
        <taxon>Euteleostomi</taxon>
        <taxon>Actinopterygii</taxon>
        <taxon>Neopterygii</taxon>
        <taxon>Teleostei</taxon>
        <taxon>Neoteleostei</taxon>
        <taxon>Acanthomorphata</taxon>
        <taxon>Carangaria</taxon>
        <taxon>Carangiformes</taxon>
        <taxon>Echeneidae</taxon>
        <taxon>Echeneis</taxon>
    </lineage>
</organism>
<dbReference type="SMART" id="SM00980">
    <property type="entry name" value="THAP"/>
    <property type="match status" value="1"/>
</dbReference>
<evidence type="ECO:0000256" key="3">
    <source>
        <dbReference type="ARBA" id="ARBA00022833"/>
    </source>
</evidence>
<dbReference type="Gene3D" id="6.20.210.20">
    <property type="entry name" value="THAP domain"/>
    <property type="match status" value="1"/>
</dbReference>
<protein>
    <recommendedName>
        <fullName evidence="6">THAP-type domain-containing protein</fullName>
    </recommendedName>
</protein>
<dbReference type="InParanoid" id="A0A665VU30"/>
<evidence type="ECO:0000256" key="4">
    <source>
        <dbReference type="ARBA" id="ARBA00023125"/>
    </source>
</evidence>
<evidence type="ECO:0000256" key="2">
    <source>
        <dbReference type="ARBA" id="ARBA00022771"/>
    </source>
</evidence>
<evidence type="ECO:0000313" key="8">
    <source>
        <dbReference type="Proteomes" id="UP000472264"/>
    </source>
</evidence>
<dbReference type="SUPFAM" id="SSF57716">
    <property type="entry name" value="Glucocorticoid receptor-like (DNA-binding domain)"/>
    <property type="match status" value="1"/>
</dbReference>
<dbReference type="GO" id="GO:0008270">
    <property type="term" value="F:zinc ion binding"/>
    <property type="evidence" value="ECO:0007669"/>
    <property type="project" value="UniProtKB-KW"/>
</dbReference>
<keyword evidence="4 5" id="KW-0238">DNA-binding</keyword>
<evidence type="ECO:0000259" key="6">
    <source>
        <dbReference type="PROSITE" id="PS50950"/>
    </source>
</evidence>
<dbReference type="PANTHER" id="PTHR46927:SF3">
    <property type="entry name" value="THAP-TYPE DOMAIN-CONTAINING PROTEIN"/>
    <property type="match status" value="1"/>
</dbReference>
<feature type="domain" description="THAP-type" evidence="6">
    <location>
        <begin position="1"/>
        <end position="83"/>
    </location>
</feature>
<accession>A0A665VU30</accession>
<dbReference type="InterPro" id="IPR038441">
    <property type="entry name" value="THAP_Znf_sf"/>
</dbReference>
<dbReference type="InterPro" id="IPR006612">
    <property type="entry name" value="THAP_Znf"/>
</dbReference>
<evidence type="ECO:0000256" key="1">
    <source>
        <dbReference type="ARBA" id="ARBA00022723"/>
    </source>
</evidence>
<reference evidence="7" key="3">
    <citation type="submission" date="2025-09" db="UniProtKB">
        <authorList>
            <consortium name="Ensembl"/>
        </authorList>
    </citation>
    <scope>IDENTIFICATION</scope>
</reference>
<dbReference type="OMA" id="HYCIAPG"/>
<dbReference type="InterPro" id="IPR052224">
    <property type="entry name" value="THAP_domain_protein"/>
</dbReference>
<dbReference type="SMART" id="SM00692">
    <property type="entry name" value="DM3"/>
    <property type="match status" value="1"/>
</dbReference>
<reference evidence="7" key="1">
    <citation type="submission" date="2021-04" db="EMBL/GenBank/DDBJ databases">
        <authorList>
            <consortium name="Wellcome Sanger Institute Data Sharing"/>
        </authorList>
    </citation>
    <scope>NUCLEOTIDE SEQUENCE [LARGE SCALE GENOMIC DNA]</scope>
</reference>
<evidence type="ECO:0000256" key="5">
    <source>
        <dbReference type="PROSITE-ProRule" id="PRU00309"/>
    </source>
</evidence>
<evidence type="ECO:0000313" key="7">
    <source>
        <dbReference type="Ensembl" id="ENSENLP00000035171.1"/>
    </source>
</evidence>
<keyword evidence="3" id="KW-0862">Zinc</keyword>
<name>A0A665VU30_ECHNA</name>
<keyword evidence="1" id="KW-0479">Metal-binding</keyword>
<sequence length="117" mass="13039">MVRSFCIVPGCSNAYYRVKVSGKVVHFHQLPMTKPEVLRRWLAALKRKDPPVGPGRRVCSDHFIPSNYRITNRLKPDAVPSVFDFSGYSSGIVEGQVLSNCVQDGVHMSHDLAAILD</sequence>
<dbReference type="PANTHER" id="PTHR46927">
    <property type="entry name" value="AGAP005574-PA"/>
    <property type="match status" value="1"/>
</dbReference>
<dbReference type="Pfam" id="PF05485">
    <property type="entry name" value="THAP"/>
    <property type="match status" value="1"/>
</dbReference>
<dbReference type="PROSITE" id="PS50950">
    <property type="entry name" value="ZF_THAP"/>
    <property type="match status" value="1"/>
</dbReference>
<dbReference type="GO" id="GO:0003677">
    <property type="term" value="F:DNA binding"/>
    <property type="evidence" value="ECO:0007669"/>
    <property type="project" value="UniProtKB-UniRule"/>
</dbReference>
<dbReference type="AlphaFoldDB" id="A0A665VU30"/>
<dbReference type="Ensembl" id="ENSENLT00000036118.1">
    <property type="protein sequence ID" value="ENSENLP00000035171.1"/>
    <property type="gene ID" value="ENSENLG00000015376.1"/>
</dbReference>
<proteinExistence type="predicted"/>